<dbReference type="InterPro" id="IPR036322">
    <property type="entry name" value="WD40_repeat_dom_sf"/>
</dbReference>
<dbReference type="Gene3D" id="2.130.10.10">
    <property type="entry name" value="YVTN repeat-like/Quinoprotein amine dehydrogenase"/>
    <property type="match status" value="2"/>
</dbReference>
<dbReference type="AlphaFoldDB" id="A0A1E3PEH2"/>
<dbReference type="EMBL" id="KV454413">
    <property type="protein sequence ID" value="ODQ63826.1"/>
    <property type="molecule type" value="Genomic_DNA"/>
</dbReference>
<dbReference type="Pfam" id="PF23748">
    <property type="entry name" value="Beta-prop_LRRK2"/>
    <property type="match status" value="1"/>
</dbReference>
<dbReference type="InterPro" id="IPR039328">
    <property type="entry name" value="WDR89"/>
</dbReference>
<protein>
    <submittedName>
        <fullName evidence="6">WD40 repeat-like protein</fullName>
    </submittedName>
</protein>
<dbReference type="InterPro" id="IPR015943">
    <property type="entry name" value="WD40/YVTN_repeat-like_dom_sf"/>
</dbReference>
<dbReference type="PROSITE" id="PS50082">
    <property type="entry name" value="WD_REPEATS_2"/>
    <property type="match status" value="1"/>
</dbReference>
<gene>
    <name evidence="6" type="ORF">NADFUDRAFT_37231</name>
</gene>
<feature type="compositionally biased region" description="Basic and acidic residues" evidence="4">
    <location>
        <begin position="323"/>
        <end position="343"/>
    </location>
</feature>
<dbReference type="SUPFAM" id="SSF50978">
    <property type="entry name" value="WD40 repeat-like"/>
    <property type="match status" value="1"/>
</dbReference>
<keyword evidence="7" id="KW-1185">Reference proteome</keyword>
<dbReference type="PANTHER" id="PTHR22889:SF0">
    <property type="entry name" value="WD REPEAT-CONTAINING PROTEIN 89"/>
    <property type="match status" value="1"/>
</dbReference>
<sequence length="343" mass="38781">MIAIDNNVVATSGSDGVKLWDIRVSQTGNSSTPQSWFKADNGFSLLCLDYSEYHNKIVAGTELKQVDSGIIFWDPRKTESNQVLAYLESHNDDVTTVKFDKKNQRNANSNLVLSGATDGLINIYDITIEDEDDAVLQTINHGSSIHSAGFINGTKKNKIYALSHMETFSLYDMSDFSTEDMTETKPIDLGDMRAEDKWDCEYVVDIYENDGFVAVGNHSRSSMRFLAYDTNADKDEFNVNTQKFVEFQGAHGEEIVRTVYVNSDIGAVYSGGEDGELRVWKINNDLLRSFQGNNNVIEDVKDVIEIEDISNNKEKKDKKEKKEKKEEKKEGKEGKEGKERKER</sequence>
<dbReference type="Proteomes" id="UP000095009">
    <property type="component" value="Unassembled WGS sequence"/>
</dbReference>
<dbReference type="PANTHER" id="PTHR22889">
    <property type="entry name" value="WD REPEAT-CONTAINING PROTEIN 89"/>
    <property type="match status" value="1"/>
</dbReference>
<evidence type="ECO:0000256" key="4">
    <source>
        <dbReference type="SAM" id="MobiDB-lite"/>
    </source>
</evidence>
<dbReference type="SMART" id="SM00320">
    <property type="entry name" value="WD40"/>
    <property type="match status" value="3"/>
</dbReference>
<keyword evidence="1 3" id="KW-0853">WD repeat</keyword>
<dbReference type="OrthoDB" id="25131at2759"/>
<feature type="domain" description="LRRK2 beta-propeller" evidence="5">
    <location>
        <begin position="46"/>
        <end position="188"/>
    </location>
</feature>
<reference evidence="6 7" key="1">
    <citation type="journal article" date="2016" name="Proc. Natl. Acad. Sci. U.S.A.">
        <title>Comparative genomics of biotechnologically important yeasts.</title>
        <authorList>
            <person name="Riley R."/>
            <person name="Haridas S."/>
            <person name="Wolfe K.H."/>
            <person name="Lopes M.R."/>
            <person name="Hittinger C.T."/>
            <person name="Goeker M."/>
            <person name="Salamov A.A."/>
            <person name="Wisecaver J.H."/>
            <person name="Long T.M."/>
            <person name="Calvey C.H."/>
            <person name="Aerts A.L."/>
            <person name="Barry K.W."/>
            <person name="Choi C."/>
            <person name="Clum A."/>
            <person name="Coughlan A.Y."/>
            <person name="Deshpande S."/>
            <person name="Douglass A.P."/>
            <person name="Hanson S.J."/>
            <person name="Klenk H.-P."/>
            <person name="LaButti K.M."/>
            <person name="Lapidus A."/>
            <person name="Lindquist E.A."/>
            <person name="Lipzen A.M."/>
            <person name="Meier-Kolthoff J.P."/>
            <person name="Ohm R.A."/>
            <person name="Otillar R.P."/>
            <person name="Pangilinan J.L."/>
            <person name="Peng Y."/>
            <person name="Rokas A."/>
            <person name="Rosa C.A."/>
            <person name="Scheuner C."/>
            <person name="Sibirny A.A."/>
            <person name="Slot J.C."/>
            <person name="Stielow J.B."/>
            <person name="Sun H."/>
            <person name="Kurtzman C.P."/>
            <person name="Blackwell M."/>
            <person name="Grigoriev I.V."/>
            <person name="Jeffries T.W."/>
        </authorList>
    </citation>
    <scope>NUCLEOTIDE SEQUENCE [LARGE SCALE GENOMIC DNA]</scope>
    <source>
        <strain evidence="6 7">DSM 6958</strain>
    </source>
</reference>
<evidence type="ECO:0000313" key="6">
    <source>
        <dbReference type="EMBL" id="ODQ63826.1"/>
    </source>
</evidence>
<dbReference type="STRING" id="857566.A0A1E3PEH2"/>
<organism evidence="6 7">
    <name type="scientific">Nadsonia fulvescens var. elongata DSM 6958</name>
    <dbReference type="NCBI Taxonomy" id="857566"/>
    <lineage>
        <taxon>Eukaryota</taxon>
        <taxon>Fungi</taxon>
        <taxon>Dikarya</taxon>
        <taxon>Ascomycota</taxon>
        <taxon>Saccharomycotina</taxon>
        <taxon>Dipodascomycetes</taxon>
        <taxon>Dipodascales</taxon>
        <taxon>Dipodascales incertae sedis</taxon>
        <taxon>Nadsonia</taxon>
    </lineage>
</organism>
<evidence type="ECO:0000256" key="3">
    <source>
        <dbReference type="PROSITE-ProRule" id="PRU00221"/>
    </source>
</evidence>
<accession>A0A1E3PEH2</accession>
<evidence type="ECO:0000256" key="2">
    <source>
        <dbReference type="ARBA" id="ARBA00022737"/>
    </source>
</evidence>
<name>A0A1E3PEH2_9ASCO</name>
<feature type="compositionally biased region" description="Basic and acidic residues" evidence="4">
    <location>
        <begin position="308"/>
        <end position="317"/>
    </location>
</feature>
<dbReference type="InterPro" id="IPR056602">
    <property type="entry name" value="Beta-prop_LRRK2"/>
</dbReference>
<feature type="repeat" description="WD" evidence="3">
    <location>
        <begin position="87"/>
        <end position="126"/>
    </location>
</feature>
<evidence type="ECO:0000256" key="1">
    <source>
        <dbReference type="ARBA" id="ARBA00022574"/>
    </source>
</evidence>
<evidence type="ECO:0000259" key="5">
    <source>
        <dbReference type="Pfam" id="PF23748"/>
    </source>
</evidence>
<keyword evidence="2" id="KW-0677">Repeat</keyword>
<evidence type="ECO:0000313" key="7">
    <source>
        <dbReference type="Proteomes" id="UP000095009"/>
    </source>
</evidence>
<proteinExistence type="predicted"/>
<feature type="region of interest" description="Disordered" evidence="4">
    <location>
        <begin position="308"/>
        <end position="343"/>
    </location>
</feature>
<dbReference type="InterPro" id="IPR001680">
    <property type="entry name" value="WD40_rpt"/>
</dbReference>